<dbReference type="PANTHER" id="PTHR45994:SF1">
    <property type="entry name" value="FI21225P1"/>
    <property type="match status" value="1"/>
</dbReference>
<evidence type="ECO:0000256" key="1">
    <source>
        <dbReference type="ARBA" id="ARBA00004496"/>
    </source>
</evidence>
<dbReference type="RefSeq" id="XP_024894111.1">
    <property type="nucleotide sequence ID" value="XM_025038343.1"/>
</dbReference>
<name>A0A6J1RNI8_9HYME</name>
<dbReference type="GO" id="GO:0051879">
    <property type="term" value="F:Hsp90 protein binding"/>
    <property type="evidence" value="ECO:0007669"/>
    <property type="project" value="TreeGrafter"/>
</dbReference>
<evidence type="ECO:0000313" key="5">
    <source>
        <dbReference type="RefSeq" id="XP_024894111.1"/>
    </source>
</evidence>
<evidence type="ECO:0000259" key="3">
    <source>
        <dbReference type="Pfam" id="PF11701"/>
    </source>
</evidence>
<evidence type="ECO:0000313" key="4">
    <source>
        <dbReference type="Proteomes" id="UP000504618"/>
    </source>
</evidence>
<organism evidence="4 5">
    <name type="scientific">Temnothorax curvispinosus</name>
    <dbReference type="NCBI Taxonomy" id="300111"/>
    <lineage>
        <taxon>Eukaryota</taxon>
        <taxon>Metazoa</taxon>
        <taxon>Ecdysozoa</taxon>
        <taxon>Arthropoda</taxon>
        <taxon>Hexapoda</taxon>
        <taxon>Insecta</taxon>
        <taxon>Pterygota</taxon>
        <taxon>Neoptera</taxon>
        <taxon>Endopterygota</taxon>
        <taxon>Hymenoptera</taxon>
        <taxon>Apocrita</taxon>
        <taxon>Aculeata</taxon>
        <taxon>Formicoidea</taxon>
        <taxon>Formicidae</taxon>
        <taxon>Myrmicinae</taxon>
        <taxon>Temnothorax</taxon>
    </lineage>
</organism>
<dbReference type="InterPro" id="IPR016024">
    <property type="entry name" value="ARM-type_fold"/>
</dbReference>
<dbReference type="Gene3D" id="1.25.10.10">
    <property type="entry name" value="Leucine-rich Repeat Variant"/>
    <property type="match status" value="2"/>
</dbReference>
<proteinExistence type="predicted"/>
<dbReference type="InterPro" id="IPR011989">
    <property type="entry name" value="ARM-like"/>
</dbReference>
<dbReference type="AlphaFoldDB" id="A0A6J1RNI8"/>
<dbReference type="OrthoDB" id="199930at2759"/>
<dbReference type="InterPro" id="IPR024660">
    <property type="entry name" value="UCS_central_dom"/>
</dbReference>
<protein>
    <submittedName>
        <fullName evidence="5">Protein unc-45 homolog B-like</fullName>
    </submittedName>
</protein>
<keyword evidence="4" id="KW-1185">Reference proteome</keyword>
<evidence type="ECO:0000256" key="2">
    <source>
        <dbReference type="ARBA" id="ARBA00022490"/>
    </source>
</evidence>
<accession>A0A6J1RNI8</accession>
<dbReference type="GeneID" id="112468925"/>
<gene>
    <name evidence="5" type="primary">LOC112468925</name>
</gene>
<dbReference type="GO" id="GO:0005737">
    <property type="term" value="C:cytoplasm"/>
    <property type="evidence" value="ECO:0007669"/>
    <property type="project" value="UniProtKB-SubCell"/>
</dbReference>
<dbReference type="PANTHER" id="PTHR45994">
    <property type="entry name" value="FI21225P1"/>
    <property type="match status" value="1"/>
</dbReference>
<sequence>MEVASQLEEYQYESSFDITYSTRTIISMSLAKIWKNMDRNVDKGIFFNTIDKFIKDKLFTSDTESKLRGVVAITTLIFGPLEVADRIIFTNPSTGCMRILDMAKTDDVLQQKVVCECLVAAMTNFDEVNALINEGVKILRIFLYQSKDDVIRIQALVGFCEWSKFKTRGYISKPFWGEATDKLVKVCRRLLINPKKEKNIIKWAVKGLSYLTLDGNVKDELIKDQQIIQTVFELAKISDQSVLYSVATTLVNVCNAYERLMIESTFQPTFIPEIEESMKFLKFYFLEEYLSKNDEDFVQKRRCLLVKNGVTGALVNLAKTGNQNCKELTARVFSAICGKEELTKTVVQQGGTKALLSLALDGTDKGKKIASQVLVYLAHTLPPEDAFPGDLMMDVVQPITNLLNPECSVNERCEALTALCNLASVKDSMRLHIFNDSGFENFNNYMNDNHDMVDCAYAKLINNLVLCRKVAIQYVKQRYYQLGYLIGWSVVSNVDERTKKAAVEAVTTLTAASEEACEKLLRWDIWPKFLYLLLNNPDNYFQRKGIEIALNMVNSTKDVAAKLIKTDTIMKQVRELSKNDTIQNEEIKELASLVLEAAAKWNQEIEENVEGNESSDSIA</sequence>
<dbReference type="Proteomes" id="UP000504618">
    <property type="component" value="Unplaced"/>
</dbReference>
<feature type="domain" description="UNC-45/Cro1/She4 central" evidence="3">
    <location>
        <begin position="19"/>
        <end position="160"/>
    </location>
</feature>
<comment type="subcellular location">
    <subcellularLocation>
        <location evidence="1">Cytoplasm</location>
    </subcellularLocation>
</comment>
<dbReference type="SUPFAM" id="SSF48371">
    <property type="entry name" value="ARM repeat"/>
    <property type="match status" value="2"/>
</dbReference>
<reference evidence="5" key="1">
    <citation type="submission" date="2025-08" db="UniProtKB">
        <authorList>
            <consortium name="RefSeq"/>
        </authorList>
    </citation>
    <scope>IDENTIFICATION</scope>
    <source>
        <tissue evidence="5">Whole body</tissue>
    </source>
</reference>
<keyword evidence="2" id="KW-0963">Cytoplasm</keyword>
<dbReference type="Pfam" id="PF11701">
    <property type="entry name" value="UNC45-central"/>
    <property type="match status" value="1"/>
</dbReference>